<organism evidence="2 3">
    <name type="scientific">Arthrobacter phage Litotes</name>
    <dbReference type="NCBI Taxonomy" id="2499008"/>
    <lineage>
        <taxon>Viruses</taxon>
        <taxon>Duplodnaviria</taxon>
        <taxon>Heunggongvirae</taxon>
        <taxon>Uroviricota</taxon>
        <taxon>Caudoviricetes</taxon>
        <taxon>Korravirus</taxon>
        <taxon>Korravirus litotes</taxon>
    </lineage>
</organism>
<dbReference type="GeneID" id="63910956"/>
<dbReference type="KEGG" id="vg:63910956"/>
<keyword evidence="1" id="KW-0472">Membrane</keyword>
<evidence type="ECO:0000313" key="2">
    <source>
        <dbReference type="EMBL" id="AZS08782.1"/>
    </source>
</evidence>
<dbReference type="Proteomes" id="UP000288034">
    <property type="component" value="Segment"/>
</dbReference>
<gene>
    <name evidence="2" type="primary">61</name>
    <name evidence="2" type="ORF">SEA_LITOTES_61</name>
</gene>
<keyword evidence="1" id="KW-0812">Transmembrane</keyword>
<evidence type="ECO:0000313" key="3">
    <source>
        <dbReference type="Proteomes" id="UP000288034"/>
    </source>
</evidence>
<keyword evidence="3" id="KW-1185">Reference proteome</keyword>
<keyword evidence="1" id="KW-1133">Transmembrane helix</keyword>
<reference evidence="2 3" key="1">
    <citation type="submission" date="2018-12" db="EMBL/GenBank/DDBJ databases">
        <authorList>
            <person name="Aull H.G."/>
            <person name="Zack K."/>
            <person name="Garlena R.A."/>
            <person name="Russell D.A."/>
            <person name="Pope W.H."/>
            <person name="Jacobs-Sera D."/>
            <person name="Hatfull G.F."/>
        </authorList>
    </citation>
    <scope>NUCLEOTIDE SEQUENCE [LARGE SCALE GENOMIC DNA]</scope>
</reference>
<dbReference type="RefSeq" id="YP_010050230.1">
    <property type="nucleotide sequence ID" value="NC_054424.1"/>
</dbReference>
<evidence type="ECO:0000256" key="1">
    <source>
        <dbReference type="SAM" id="Phobius"/>
    </source>
</evidence>
<feature type="transmembrane region" description="Helical" evidence="1">
    <location>
        <begin position="6"/>
        <end position="24"/>
    </location>
</feature>
<proteinExistence type="predicted"/>
<name>A0A3S9UES7_9CAUD</name>
<accession>A0A3S9UES7</accession>
<dbReference type="EMBL" id="MK279863">
    <property type="protein sequence ID" value="AZS08782.1"/>
    <property type="molecule type" value="Genomic_DNA"/>
</dbReference>
<protein>
    <submittedName>
        <fullName evidence="2">Uncharacterized protein</fullName>
    </submittedName>
</protein>
<sequence length="30" mass="3534">MVEDKIGFFILAFLVVILLAVWVHNTYPRE</sequence>